<accession>A0A2A5QSS3</accession>
<dbReference type="EMBL" id="NXNI01000001">
    <property type="protein sequence ID" value="PCR89891.1"/>
    <property type="molecule type" value="Genomic_DNA"/>
</dbReference>
<reference evidence="2 3" key="1">
    <citation type="submission" date="2017-09" db="EMBL/GenBank/DDBJ databases">
        <title>Genome sequences of Natrinema ejinorence JCM 13890T.</title>
        <authorList>
            <person name="Roh S.W."/>
            <person name="Kim Y.B."/>
            <person name="Kim J.Y."/>
        </authorList>
    </citation>
    <scope>NUCLEOTIDE SEQUENCE [LARGE SCALE GENOMIC DNA]</scope>
    <source>
        <strain evidence="2 3">JCM 13890</strain>
    </source>
</reference>
<name>A0A2A5QSS3_9EURY</name>
<sequence length="65" mass="6613">MVPLPVAGRLLERPTRATGSQPKSADAEQSVRSAGPVLSHASSVETSLAGDGCRFDTGVAGLGRH</sequence>
<comment type="caution">
    <text evidence="2">The sequence shown here is derived from an EMBL/GenBank/DDBJ whole genome shotgun (WGS) entry which is preliminary data.</text>
</comment>
<evidence type="ECO:0000256" key="1">
    <source>
        <dbReference type="SAM" id="MobiDB-lite"/>
    </source>
</evidence>
<dbReference type="Proteomes" id="UP000219689">
    <property type="component" value="Unassembled WGS sequence"/>
</dbReference>
<evidence type="ECO:0000313" key="3">
    <source>
        <dbReference type="Proteomes" id="UP000219689"/>
    </source>
</evidence>
<organism evidence="2 3">
    <name type="scientific">Natrinema ejinorense</name>
    <dbReference type="NCBI Taxonomy" id="373386"/>
    <lineage>
        <taxon>Archaea</taxon>
        <taxon>Methanobacteriati</taxon>
        <taxon>Methanobacteriota</taxon>
        <taxon>Stenosarchaea group</taxon>
        <taxon>Halobacteria</taxon>
        <taxon>Halobacteriales</taxon>
        <taxon>Natrialbaceae</taxon>
        <taxon>Natrinema</taxon>
    </lineage>
</organism>
<evidence type="ECO:0000313" key="2">
    <source>
        <dbReference type="EMBL" id="PCR89891.1"/>
    </source>
</evidence>
<proteinExistence type="predicted"/>
<protein>
    <submittedName>
        <fullName evidence="2">Uncharacterized protein</fullName>
    </submittedName>
</protein>
<keyword evidence="3" id="KW-1185">Reference proteome</keyword>
<gene>
    <name evidence="2" type="ORF">CP557_04665</name>
</gene>
<dbReference type="AlphaFoldDB" id="A0A2A5QSS3"/>
<feature type="region of interest" description="Disordered" evidence="1">
    <location>
        <begin position="1"/>
        <end position="65"/>
    </location>
</feature>